<dbReference type="Pfam" id="PF00106">
    <property type="entry name" value="adh_short"/>
    <property type="match status" value="1"/>
</dbReference>
<dbReference type="SUPFAM" id="SSF51735">
    <property type="entry name" value="NAD(P)-binding Rossmann-fold domains"/>
    <property type="match status" value="1"/>
</dbReference>
<proteinExistence type="inferred from homology"/>
<comment type="caution">
    <text evidence="4">The sequence shown here is derived from an EMBL/GenBank/DDBJ whole genome shotgun (WGS) entry which is preliminary data.</text>
</comment>
<sequence>MDLTHSVAIVTGGGSGIGRASALALAEAGANVMIADIDGSRAQAVADEITAAGARAYGIALDVTLDDSHAHLRDAAMSRFGRIDVVMNNVGVVTIGPPHEIPLQEWLRVIDVNLVSIVRSNEVFVPHMLEQGHGHLVYTASSEGLFRAQWNQAPYSATKAAVVALCDSLWMYLHPLGIGVTCVAPGPVITNIVEQIRTFGDAGPMVGPNLPLIEPDSVGDAVVRAIRDNAYMVYTHTGMAETAARAAADREAYLSGELHRVADVMSGAAPPPWELAAD</sequence>
<dbReference type="PANTHER" id="PTHR43391">
    <property type="entry name" value="RETINOL DEHYDROGENASE-RELATED"/>
    <property type="match status" value="1"/>
</dbReference>
<comment type="similarity">
    <text evidence="1 3">Belongs to the short-chain dehydrogenases/reductases (SDR) family.</text>
</comment>
<dbReference type="AlphaFoldDB" id="A0A318H891"/>
<evidence type="ECO:0000256" key="3">
    <source>
        <dbReference type="RuleBase" id="RU000363"/>
    </source>
</evidence>
<organism evidence="4 5">
    <name type="scientific">Mycolicibacterium moriokaense</name>
    <dbReference type="NCBI Taxonomy" id="39691"/>
    <lineage>
        <taxon>Bacteria</taxon>
        <taxon>Bacillati</taxon>
        <taxon>Actinomycetota</taxon>
        <taxon>Actinomycetes</taxon>
        <taxon>Mycobacteriales</taxon>
        <taxon>Mycobacteriaceae</taxon>
        <taxon>Mycolicibacterium</taxon>
    </lineage>
</organism>
<dbReference type="InterPro" id="IPR002347">
    <property type="entry name" value="SDR_fam"/>
</dbReference>
<dbReference type="GO" id="GO:0016491">
    <property type="term" value="F:oxidoreductase activity"/>
    <property type="evidence" value="ECO:0007669"/>
    <property type="project" value="UniProtKB-KW"/>
</dbReference>
<dbReference type="RefSeq" id="WP_110319405.1">
    <property type="nucleotide sequence ID" value="NZ_QJJU01000027.1"/>
</dbReference>
<keyword evidence="2" id="KW-0560">Oxidoreductase</keyword>
<dbReference type="InterPro" id="IPR036291">
    <property type="entry name" value="NAD(P)-bd_dom_sf"/>
</dbReference>
<dbReference type="PRINTS" id="PR00081">
    <property type="entry name" value="GDHRDH"/>
</dbReference>
<reference evidence="4 5" key="2">
    <citation type="submission" date="2018-06" db="EMBL/GenBank/DDBJ databases">
        <title>Sequencing of bacterial isolates from soil warming experiment in Harvard Forest, Massachusetts, USA.</title>
        <authorList>
            <person name="Deangelis K.PhD."/>
        </authorList>
    </citation>
    <scope>NUCLEOTIDE SEQUENCE [LARGE SCALE GENOMIC DNA]</scope>
    <source>
        <strain evidence="4 5">GAS496</strain>
    </source>
</reference>
<keyword evidence="5" id="KW-1185">Reference proteome</keyword>
<reference evidence="5" key="1">
    <citation type="submission" date="2018-05" db="EMBL/GenBank/DDBJ databases">
        <authorList>
            <person name="Deangelis K."/>
            <person name="Huntemann M."/>
            <person name="Clum A."/>
            <person name="Pillay M."/>
            <person name="Palaniappan K."/>
            <person name="Varghese N."/>
            <person name="Mikhailova N."/>
            <person name="Stamatis D."/>
            <person name="Reddy T."/>
            <person name="Daum C."/>
            <person name="Shapiro N."/>
            <person name="Ivanova N."/>
            <person name="Kyrpides N."/>
            <person name="Woyke T."/>
        </authorList>
    </citation>
    <scope>NUCLEOTIDE SEQUENCE [LARGE SCALE GENOMIC DNA]</scope>
    <source>
        <strain evidence="5">GAS496</strain>
    </source>
</reference>
<evidence type="ECO:0000256" key="2">
    <source>
        <dbReference type="ARBA" id="ARBA00023002"/>
    </source>
</evidence>
<accession>A0A318H891</accession>
<dbReference type="PRINTS" id="PR00080">
    <property type="entry name" value="SDRFAMILY"/>
</dbReference>
<dbReference type="Proteomes" id="UP000247781">
    <property type="component" value="Unassembled WGS sequence"/>
</dbReference>
<protein>
    <submittedName>
        <fullName evidence="4">NADP-dependent 3-hydroxy acid dehydrogenase YdfG</fullName>
    </submittedName>
</protein>
<evidence type="ECO:0000313" key="5">
    <source>
        <dbReference type="Proteomes" id="UP000247781"/>
    </source>
</evidence>
<gene>
    <name evidence="4" type="ORF">C8E89_12769</name>
</gene>
<dbReference type="Gene3D" id="3.40.50.720">
    <property type="entry name" value="NAD(P)-binding Rossmann-like Domain"/>
    <property type="match status" value="1"/>
</dbReference>
<name>A0A318H891_9MYCO</name>
<dbReference type="OrthoDB" id="210852at2"/>
<evidence type="ECO:0000313" key="4">
    <source>
        <dbReference type="EMBL" id="PXX01675.1"/>
    </source>
</evidence>
<dbReference type="PANTHER" id="PTHR43391:SF26">
    <property type="entry name" value="BLL7251 PROTEIN"/>
    <property type="match status" value="1"/>
</dbReference>
<dbReference type="EMBL" id="QJJU01000027">
    <property type="protein sequence ID" value="PXX01675.1"/>
    <property type="molecule type" value="Genomic_DNA"/>
</dbReference>
<dbReference type="CDD" id="cd05233">
    <property type="entry name" value="SDR_c"/>
    <property type="match status" value="1"/>
</dbReference>
<evidence type="ECO:0000256" key="1">
    <source>
        <dbReference type="ARBA" id="ARBA00006484"/>
    </source>
</evidence>